<dbReference type="AlphaFoldDB" id="A0ABC8LC22"/>
<evidence type="ECO:0000256" key="1">
    <source>
        <dbReference type="ARBA" id="ARBA00004514"/>
    </source>
</evidence>
<comment type="catalytic activity">
    <reaction evidence="6 7">
        <text>RX + glutathione = an S-substituted glutathione + a halide anion + H(+)</text>
        <dbReference type="Rhea" id="RHEA:16437"/>
        <dbReference type="ChEBI" id="CHEBI:15378"/>
        <dbReference type="ChEBI" id="CHEBI:16042"/>
        <dbReference type="ChEBI" id="CHEBI:17792"/>
        <dbReference type="ChEBI" id="CHEBI:57925"/>
        <dbReference type="ChEBI" id="CHEBI:90779"/>
        <dbReference type="EC" id="2.5.1.18"/>
    </reaction>
</comment>
<name>A0ABC8LC22_ERUVS</name>
<dbReference type="InterPro" id="IPR045074">
    <property type="entry name" value="GST_C_Tau"/>
</dbReference>
<dbReference type="Gene3D" id="3.40.30.10">
    <property type="entry name" value="Glutaredoxin"/>
    <property type="match status" value="1"/>
</dbReference>
<feature type="domain" description="GST N-terminal" evidence="8">
    <location>
        <begin position="3"/>
        <end position="82"/>
    </location>
</feature>
<dbReference type="GO" id="GO:0005829">
    <property type="term" value="C:cytosol"/>
    <property type="evidence" value="ECO:0007669"/>
    <property type="project" value="UniProtKB-SubCell"/>
</dbReference>
<keyword evidence="2 7" id="KW-0963">Cytoplasm</keyword>
<comment type="subcellular location">
    <subcellularLocation>
        <location evidence="1 7">Cytoplasm</location>
        <location evidence="1 7">Cytosol</location>
    </subcellularLocation>
</comment>
<dbReference type="InterPro" id="IPR036282">
    <property type="entry name" value="Glutathione-S-Trfase_C_sf"/>
</dbReference>
<dbReference type="SUPFAM" id="SSF52833">
    <property type="entry name" value="Thioredoxin-like"/>
    <property type="match status" value="1"/>
</dbReference>
<comment type="caution">
    <text evidence="10">The sequence shown here is derived from an EMBL/GenBank/DDBJ whole genome shotgun (WGS) entry which is preliminary data.</text>
</comment>
<dbReference type="Pfam" id="PF13410">
    <property type="entry name" value="GST_C_2"/>
    <property type="match status" value="1"/>
</dbReference>
<dbReference type="FunFam" id="1.20.1050.10:FF:000018">
    <property type="entry name" value="Glutathione S-transferase U20"/>
    <property type="match status" value="1"/>
</dbReference>
<accession>A0ABC8LC22</accession>
<proteinExistence type="inferred from homology"/>
<dbReference type="InterPro" id="IPR010987">
    <property type="entry name" value="Glutathione-S-Trfase_C-like"/>
</dbReference>
<dbReference type="PROSITE" id="PS50404">
    <property type="entry name" value="GST_NTER"/>
    <property type="match status" value="1"/>
</dbReference>
<evidence type="ECO:0000256" key="5">
    <source>
        <dbReference type="ARBA" id="ARBA00025743"/>
    </source>
</evidence>
<dbReference type="GO" id="GO:0004364">
    <property type="term" value="F:glutathione transferase activity"/>
    <property type="evidence" value="ECO:0007669"/>
    <property type="project" value="UniProtKB-UniRule"/>
</dbReference>
<feature type="domain" description="GST C-terminal" evidence="9">
    <location>
        <begin position="88"/>
        <end position="208"/>
    </location>
</feature>
<evidence type="ECO:0000256" key="7">
    <source>
        <dbReference type="RuleBase" id="RU369102"/>
    </source>
</evidence>
<dbReference type="SFLD" id="SFLDS00019">
    <property type="entry name" value="Glutathione_Transferase_(cytos"/>
    <property type="match status" value="1"/>
</dbReference>
<evidence type="ECO:0000256" key="4">
    <source>
        <dbReference type="ARBA" id="ARBA00022679"/>
    </source>
</evidence>
<dbReference type="GO" id="GO:0009407">
    <property type="term" value="P:toxin catabolic process"/>
    <property type="evidence" value="ECO:0007669"/>
    <property type="project" value="UniProtKB-ARBA"/>
</dbReference>
<evidence type="ECO:0000256" key="3">
    <source>
        <dbReference type="ARBA" id="ARBA00022575"/>
    </source>
</evidence>
<evidence type="ECO:0000259" key="8">
    <source>
        <dbReference type="PROSITE" id="PS50404"/>
    </source>
</evidence>
<comment type="function">
    <text evidence="7">Is involved in the conjugation of reduced glutathione to a wide number of exogenous and endogenous hydrophobic electrophiles.</text>
</comment>
<protein>
    <recommendedName>
        <fullName evidence="7">Glutathione S-transferase</fullName>
        <ecNumber evidence="7">2.5.1.18</ecNumber>
    </recommendedName>
</protein>
<dbReference type="PANTHER" id="PTHR11260">
    <property type="entry name" value="GLUTATHIONE S-TRANSFERASE, GST, SUPERFAMILY, GST DOMAIN CONTAINING"/>
    <property type="match status" value="1"/>
</dbReference>
<evidence type="ECO:0000259" key="9">
    <source>
        <dbReference type="PROSITE" id="PS50405"/>
    </source>
</evidence>
<dbReference type="FunFam" id="3.40.30.10:FF:000014">
    <property type="entry name" value="Tau class glutathione S-transferase"/>
    <property type="match status" value="1"/>
</dbReference>
<comment type="similarity">
    <text evidence="5">Belongs to the GST superfamily. Tau family.</text>
</comment>
<dbReference type="InterPro" id="IPR045073">
    <property type="entry name" value="Omega/Tau-like"/>
</dbReference>
<dbReference type="SUPFAM" id="SSF47616">
    <property type="entry name" value="GST C-terminal domain-like"/>
    <property type="match status" value="1"/>
</dbReference>
<dbReference type="SFLD" id="SFLDG01152">
    <property type="entry name" value="Main.3:_Omega-_and_Tau-like"/>
    <property type="match status" value="1"/>
</dbReference>
<dbReference type="CDD" id="cd03185">
    <property type="entry name" value="GST_C_Tau"/>
    <property type="match status" value="1"/>
</dbReference>
<dbReference type="EC" id="2.5.1.18" evidence="7"/>
<evidence type="ECO:0000313" key="11">
    <source>
        <dbReference type="Proteomes" id="UP001642260"/>
    </source>
</evidence>
<reference evidence="10 11" key="1">
    <citation type="submission" date="2022-03" db="EMBL/GenBank/DDBJ databases">
        <authorList>
            <person name="Macdonald S."/>
            <person name="Ahmed S."/>
            <person name="Newling K."/>
        </authorList>
    </citation>
    <scope>NUCLEOTIDE SEQUENCE [LARGE SCALE GENOMIC DNA]</scope>
</reference>
<dbReference type="PANTHER" id="PTHR11260:SF697">
    <property type="entry name" value="GLUTATHIONE S-TRANSFERASE"/>
    <property type="match status" value="1"/>
</dbReference>
<dbReference type="CDD" id="cd03058">
    <property type="entry name" value="GST_N_Tau"/>
    <property type="match status" value="1"/>
</dbReference>
<evidence type="ECO:0000313" key="10">
    <source>
        <dbReference type="EMBL" id="CAH8381153.1"/>
    </source>
</evidence>
<dbReference type="PROSITE" id="PS50405">
    <property type="entry name" value="GST_CTER"/>
    <property type="match status" value="1"/>
</dbReference>
<keyword evidence="11" id="KW-1185">Reference proteome</keyword>
<dbReference type="InterPro" id="IPR040079">
    <property type="entry name" value="Glutathione_S-Trfase"/>
</dbReference>
<keyword evidence="3" id="KW-0216">Detoxification</keyword>
<dbReference type="Gene3D" id="1.20.1050.10">
    <property type="match status" value="1"/>
</dbReference>
<evidence type="ECO:0000256" key="2">
    <source>
        <dbReference type="ARBA" id="ARBA00022490"/>
    </source>
</evidence>
<dbReference type="InterPro" id="IPR004045">
    <property type="entry name" value="Glutathione_S-Trfase_N"/>
</dbReference>
<organism evidence="10 11">
    <name type="scientific">Eruca vesicaria subsp. sativa</name>
    <name type="common">Garden rocket</name>
    <name type="synonym">Eruca sativa</name>
    <dbReference type="NCBI Taxonomy" id="29727"/>
    <lineage>
        <taxon>Eukaryota</taxon>
        <taxon>Viridiplantae</taxon>
        <taxon>Streptophyta</taxon>
        <taxon>Embryophyta</taxon>
        <taxon>Tracheophyta</taxon>
        <taxon>Spermatophyta</taxon>
        <taxon>Magnoliopsida</taxon>
        <taxon>eudicotyledons</taxon>
        <taxon>Gunneridae</taxon>
        <taxon>Pentapetalae</taxon>
        <taxon>rosids</taxon>
        <taxon>malvids</taxon>
        <taxon>Brassicales</taxon>
        <taxon>Brassicaceae</taxon>
        <taxon>Brassiceae</taxon>
        <taxon>Eruca</taxon>
    </lineage>
</organism>
<dbReference type="Pfam" id="PF02798">
    <property type="entry name" value="GST_N"/>
    <property type="match status" value="1"/>
</dbReference>
<dbReference type="InterPro" id="IPR036249">
    <property type="entry name" value="Thioredoxin-like_sf"/>
</dbReference>
<dbReference type="Proteomes" id="UP001642260">
    <property type="component" value="Unassembled WGS sequence"/>
</dbReference>
<evidence type="ECO:0000256" key="6">
    <source>
        <dbReference type="ARBA" id="ARBA00047960"/>
    </source>
</evidence>
<dbReference type="SFLD" id="SFLDG00358">
    <property type="entry name" value="Main_(cytGST)"/>
    <property type="match status" value="1"/>
</dbReference>
<sequence length="219" mass="25229">MADEVILLSYWPSMFGMRAMIALEEKNIKFDYREQDLFNKSQILIETNPVHKKIPVLIHNGKPICESLIVVEYIDETWPGENQLLPSDPYQRAQAKFWADYIDKKVNGPTRLIWAGKGEEIEAGKKEFIEVLKTLETELGDKTYFGGETFGFVDIAFIGFYSWFDAYEKLASFSIEAECPKVIAWAKRCLKRESVAKSLPDSDKVTKYIPELKKRLGIE</sequence>
<keyword evidence="4 7" id="KW-0808">Transferase</keyword>
<dbReference type="EMBL" id="CAKOAT010508487">
    <property type="protein sequence ID" value="CAH8381153.1"/>
    <property type="molecule type" value="Genomic_DNA"/>
</dbReference>
<gene>
    <name evidence="10" type="ORF">ERUC_LOCUS33636</name>
</gene>